<dbReference type="Proteomes" id="UP001163105">
    <property type="component" value="Unassembled WGS sequence"/>
</dbReference>
<dbReference type="AlphaFoldDB" id="A0AB34G6T4"/>
<dbReference type="EMBL" id="JAQHRD010000001">
    <property type="protein sequence ID" value="KAJ6446447.1"/>
    <property type="molecule type" value="Genomic_DNA"/>
</dbReference>
<comment type="caution">
    <text evidence="2">The sequence shown here is derived from an EMBL/GenBank/DDBJ whole genome shotgun (WGS) entry which is preliminary data.</text>
</comment>
<sequence length="166" mass="19500">MPPSGHRFPVGRRLWSRIDSPNPGESQTRPGTPAHWDLDVDPTITTVEQAERASGNKRLSLRPDSEKTFDFMWLVLRRREHAAELEQRLSGLWCLDLKIYHYFESRYPLNPDMAECIEQHTCGIHLYLVSIPLDHAGLADKIWLCLMKWDYHLVWTSSYRNMEPRK</sequence>
<name>A0AB34G6T4_9HYPO</name>
<gene>
    <name evidence="2" type="ORF">O9K51_01220</name>
</gene>
<organism evidence="2 3">
    <name type="scientific">Purpureocillium lavendulum</name>
    <dbReference type="NCBI Taxonomy" id="1247861"/>
    <lineage>
        <taxon>Eukaryota</taxon>
        <taxon>Fungi</taxon>
        <taxon>Dikarya</taxon>
        <taxon>Ascomycota</taxon>
        <taxon>Pezizomycotina</taxon>
        <taxon>Sordariomycetes</taxon>
        <taxon>Hypocreomycetidae</taxon>
        <taxon>Hypocreales</taxon>
        <taxon>Ophiocordycipitaceae</taxon>
        <taxon>Purpureocillium</taxon>
    </lineage>
</organism>
<accession>A0AB34G6T4</accession>
<proteinExistence type="predicted"/>
<evidence type="ECO:0000313" key="3">
    <source>
        <dbReference type="Proteomes" id="UP001163105"/>
    </source>
</evidence>
<evidence type="ECO:0000256" key="1">
    <source>
        <dbReference type="SAM" id="MobiDB-lite"/>
    </source>
</evidence>
<evidence type="ECO:0000313" key="2">
    <source>
        <dbReference type="EMBL" id="KAJ6446447.1"/>
    </source>
</evidence>
<protein>
    <submittedName>
        <fullName evidence="2">Uncharacterized protein</fullName>
    </submittedName>
</protein>
<feature type="region of interest" description="Disordered" evidence="1">
    <location>
        <begin position="1"/>
        <end position="38"/>
    </location>
</feature>
<keyword evidence="3" id="KW-1185">Reference proteome</keyword>
<reference evidence="2" key="1">
    <citation type="submission" date="2023-01" db="EMBL/GenBank/DDBJ databases">
        <title>The growth and conidiation of Purpureocillium lavendulum are regulated by nitrogen source and histone H3K14 acetylation.</title>
        <authorList>
            <person name="Tang P."/>
            <person name="Han J."/>
            <person name="Zhang C."/>
            <person name="Tang P."/>
            <person name="Qi F."/>
            <person name="Zhang K."/>
            <person name="Liang L."/>
        </authorList>
    </citation>
    <scope>NUCLEOTIDE SEQUENCE</scope>
    <source>
        <strain evidence="2">YMF1.00683</strain>
    </source>
</reference>